<reference evidence="2 5" key="2">
    <citation type="submission" date="2019-07" db="EMBL/GenBank/DDBJ databases">
        <title>Whole genome shotgun sequence of Halolactibacillus halophilus NBRC 100868.</title>
        <authorList>
            <person name="Hosoyama A."/>
            <person name="Uohara A."/>
            <person name="Ohji S."/>
            <person name="Ichikawa N."/>
        </authorList>
    </citation>
    <scope>NUCLEOTIDE SEQUENCE [LARGE SCALE GENOMIC DNA]</scope>
    <source>
        <strain evidence="2 5">NBRC 100868</strain>
    </source>
</reference>
<keyword evidence="1" id="KW-0812">Transmembrane</keyword>
<name>A0A1I5MG60_9BACI</name>
<feature type="transmembrane region" description="Helical" evidence="1">
    <location>
        <begin position="6"/>
        <end position="25"/>
    </location>
</feature>
<accession>A0A1I5MG60</accession>
<organism evidence="3 4">
    <name type="scientific">Halolactibacillus halophilus</name>
    <dbReference type="NCBI Taxonomy" id="306540"/>
    <lineage>
        <taxon>Bacteria</taxon>
        <taxon>Bacillati</taxon>
        <taxon>Bacillota</taxon>
        <taxon>Bacilli</taxon>
        <taxon>Bacillales</taxon>
        <taxon>Bacillaceae</taxon>
        <taxon>Halolactibacillus</taxon>
    </lineage>
</organism>
<dbReference type="EMBL" id="BJWI01000027">
    <property type="protein sequence ID" value="GEM02196.1"/>
    <property type="molecule type" value="Genomic_DNA"/>
</dbReference>
<reference evidence="3 4" key="1">
    <citation type="submission" date="2016-10" db="EMBL/GenBank/DDBJ databases">
        <authorList>
            <person name="de Groot N.N."/>
        </authorList>
    </citation>
    <scope>NUCLEOTIDE SEQUENCE [LARGE SCALE GENOMIC DNA]</scope>
    <source>
        <strain evidence="3 4">DSM 17073</strain>
    </source>
</reference>
<keyword evidence="5" id="KW-1185">Reference proteome</keyword>
<evidence type="ECO:0000313" key="4">
    <source>
        <dbReference type="Proteomes" id="UP000242243"/>
    </source>
</evidence>
<keyword evidence="1" id="KW-1133">Transmembrane helix</keyword>
<protein>
    <submittedName>
        <fullName evidence="3">Uncharacterized protein</fullName>
    </submittedName>
</protein>
<gene>
    <name evidence="2" type="ORF">HHA03_17280</name>
    <name evidence="3" type="ORF">SAMN05421839_10575</name>
</gene>
<evidence type="ECO:0000313" key="5">
    <source>
        <dbReference type="Proteomes" id="UP000321547"/>
    </source>
</evidence>
<sequence>MYESFLTSLPALIGVFIGGTITFITQTMSDKRNEKLQEKERIENVRIRKLRVFGEIIRNESNSPLIYSDRQGAILEFDWKLYSDNNRNILYDNIELLNNEIIELILDMDFNYAKLNFLEEDEFGFITKSIYDDYSIILNMIKEEMNQIIK</sequence>
<dbReference type="OrthoDB" id="9853593at2"/>
<dbReference type="Proteomes" id="UP000242243">
    <property type="component" value="Unassembled WGS sequence"/>
</dbReference>
<evidence type="ECO:0000313" key="3">
    <source>
        <dbReference type="EMBL" id="SFP08572.1"/>
    </source>
</evidence>
<dbReference type="EMBL" id="FOXC01000005">
    <property type="protein sequence ID" value="SFP08572.1"/>
    <property type="molecule type" value="Genomic_DNA"/>
</dbReference>
<dbReference type="Proteomes" id="UP000321547">
    <property type="component" value="Unassembled WGS sequence"/>
</dbReference>
<dbReference type="AlphaFoldDB" id="A0A1I5MG60"/>
<evidence type="ECO:0000256" key="1">
    <source>
        <dbReference type="SAM" id="Phobius"/>
    </source>
</evidence>
<dbReference type="RefSeq" id="WP_089830381.1">
    <property type="nucleotide sequence ID" value="NZ_BJWI01000027.1"/>
</dbReference>
<keyword evidence="1" id="KW-0472">Membrane</keyword>
<proteinExistence type="predicted"/>
<evidence type="ECO:0000313" key="2">
    <source>
        <dbReference type="EMBL" id="GEM02196.1"/>
    </source>
</evidence>